<keyword evidence="1" id="KW-1133">Transmembrane helix</keyword>
<dbReference type="Proteomes" id="UP000598633">
    <property type="component" value="Unassembled WGS sequence"/>
</dbReference>
<evidence type="ECO:0000313" key="2">
    <source>
        <dbReference type="EMBL" id="MBD3871115.1"/>
    </source>
</evidence>
<evidence type="ECO:0000313" key="3">
    <source>
        <dbReference type="Proteomes" id="UP000598633"/>
    </source>
</evidence>
<keyword evidence="1" id="KW-0812">Transmembrane</keyword>
<proteinExistence type="predicted"/>
<sequence>MTDEQSPHSNENNEGWLDIVRALRWPAVILAVAMLAYLVFHQIGRTAREGGRAATEVVRELGENAVDIAAAFKSGTITNTFISAIPSFSPDGGARLELASFEATEILRSADELRIGWDLIPLGTTVTEIRVPVTYRYHLRFDESWLLEVDGQSCVVYAPGIRPTLPPAFDTGRMEKFSERGWLRFNEEEQMEELEHSITAVLSERAEDSRHLEMVRERCRLEVAEFVRSWLLTEAHWREDRFRSVTVIFADETATDEAPLPPTLVLGHAEAGGG</sequence>
<name>A0A8J7C3M8_9BACT</name>
<gene>
    <name evidence="2" type="ORF">IFJ97_07145</name>
</gene>
<accession>A0A8J7C3M8</accession>
<dbReference type="EMBL" id="JACXWA010000118">
    <property type="protein sequence ID" value="MBD3871115.1"/>
    <property type="molecule type" value="Genomic_DNA"/>
</dbReference>
<feature type="transmembrane region" description="Helical" evidence="1">
    <location>
        <begin position="22"/>
        <end position="40"/>
    </location>
</feature>
<keyword evidence="1" id="KW-0472">Membrane</keyword>
<protein>
    <recommendedName>
        <fullName evidence="4">DUF4230 domain-containing protein</fullName>
    </recommendedName>
</protein>
<comment type="caution">
    <text evidence="2">The sequence shown here is derived from an EMBL/GenBank/DDBJ whole genome shotgun (WGS) entry which is preliminary data.</text>
</comment>
<evidence type="ECO:0000256" key="1">
    <source>
        <dbReference type="SAM" id="Phobius"/>
    </source>
</evidence>
<dbReference type="AlphaFoldDB" id="A0A8J7C3M8"/>
<organism evidence="2 3">
    <name type="scientific">Candidatus Sulfomarinibacter kjeldsenii</name>
    <dbReference type="NCBI Taxonomy" id="2885994"/>
    <lineage>
        <taxon>Bacteria</taxon>
        <taxon>Pseudomonadati</taxon>
        <taxon>Acidobacteriota</taxon>
        <taxon>Thermoanaerobaculia</taxon>
        <taxon>Thermoanaerobaculales</taxon>
        <taxon>Candidatus Sulfomarinibacteraceae</taxon>
        <taxon>Candidatus Sulfomarinibacter</taxon>
    </lineage>
</organism>
<evidence type="ECO:0008006" key="4">
    <source>
        <dbReference type="Google" id="ProtNLM"/>
    </source>
</evidence>
<reference evidence="2 3" key="1">
    <citation type="submission" date="2020-08" db="EMBL/GenBank/DDBJ databases">
        <title>Acidobacteriota in marine sediments use diverse sulfur dissimilation pathways.</title>
        <authorList>
            <person name="Wasmund K."/>
        </authorList>
    </citation>
    <scope>NUCLEOTIDE SEQUENCE [LARGE SCALE GENOMIC DNA]</scope>
    <source>
        <strain evidence="2">MAG AM3-A</strain>
    </source>
</reference>